<keyword evidence="3" id="KW-1185">Reference proteome</keyword>
<dbReference type="EMBL" id="CDMY01000241">
    <property type="protein sequence ID" value="CEL95946.1"/>
    <property type="molecule type" value="Genomic_DNA"/>
</dbReference>
<evidence type="ECO:0000313" key="2">
    <source>
        <dbReference type="EMBL" id="CEL95946.1"/>
    </source>
</evidence>
<accession>A0A0G4EIU7</accession>
<dbReference type="AlphaFoldDB" id="A0A0G4EIU7"/>
<organism evidence="2 3">
    <name type="scientific">Vitrella brassicaformis (strain CCMP3155)</name>
    <dbReference type="NCBI Taxonomy" id="1169540"/>
    <lineage>
        <taxon>Eukaryota</taxon>
        <taxon>Sar</taxon>
        <taxon>Alveolata</taxon>
        <taxon>Colpodellida</taxon>
        <taxon>Vitrellaceae</taxon>
        <taxon>Vitrella</taxon>
    </lineage>
</organism>
<reference evidence="2 3" key="1">
    <citation type="submission" date="2014-11" db="EMBL/GenBank/DDBJ databases">
        <authorList>
            <person name="Zhu J."/>
            <person name="Qi W."/>
            <person name="Song R."/>
        </authorList>
    </citation>
    <scope>NUCLEOTIDE SEQUENCE [LARGE SCALE GENOMIC DNA]</scope>
</reference>
<protein>
    <submittedName>
        <fullName evidence="2">Uncharacterized protein</fullName>
    </submittedName>
</protein>
<name>A0A0G4EIU7_VITBC</name>
<evidence type="ECO:0000313" key="3">
    <source>
        <dbReference type="Proteomes" id="UP000041254"/>
    </source>
</evidence>
<proteinExistence type="predicted"/>
<dbReference type="VEuPathDB" id="CryptoDB:Vbra_1684"/>
<dbReference type="InParanoid" id="A0A0G4EIU7"/>
<gene>
    <name evidence="2" type="ORF">Vbra_1684</name>
</gene>
<dbReference type="Proteomes" id="UP000041254">
    <property type="component" value="Unassembled WGS sequence"/>
</dbReference>
<sequence length="140" mass="14707">MRFRDDSDVGLSSHNAPNTQHNAPMPRLPAFLAPRVPLGPFVYGRPPCPPPHLPHLHLGVPSHIPSAPLLPPSAARIHPHPIYANQMASNAQLGLANRPPFSPQNLGMFGLSGMAADTALQPKGSCSKGNCRPRGTAGGA</sequence>
<feature type="compositionally biased region" description="Polar residues" evidence="1">
    <location>
        <begin position="10"/>
        <end position="22"/>
    </location>
</feature>
<feature type="region of interest" description="Disordered" evidence="1">
    <location>
        <begin position="1"/>
        <end position="25"/>
    </location>
</feature>
<dbReference type="PhylomeDB" id="A0A0G4EIU7"/>
<evidence type="ECO:0000256" key="1">
    <source>
        <dbReference type="SAM" id="MobiDB-lite"/>
    </source>
</evidence>
<feature type="region of interest" description="Disordered" evidence="1">
    <location>
        <begin position="120"/>
        <end position="140"/>
    </location>
</feature>